<sequence>MIGRSDVIGADVAGDPVWPGRAGSATAGGPTRPGPDTAGARHDLEFRVTGGFDVIGGFDVTGGGAA</sequence>
<organism evidence="2 3">
    <name type="scientific">Streptosporangium brasiliense</name>
    <dbReference type="NCBI Taxonomy" id="47480"/>
    <lineage>
        <taxon>Bacteria</taxon>
        <taxon>Bacillati</taxon>
        <taxon>Actinomycetota</taxon>
        <taxon>Actinomycetes</taxon>
        <taxon>Streptosporangiales</taxon>
        <taxon>Streptosporangiaceae</taxon>
        <taxon>Streptosporangium</taxon>
    </lineage>
</organism>
<evidence type="ECO:0000313" key="3">
    <source>
        <dbReference type="Proteomes" id="UP001230426"/>
    </source>
</evidence>
<keyword evidence="3" id="KW-1185">Reference proteome</keyword>
<name>A0ABT9R729_9ACTN</name>
<dbReference type="Proteomes" id="UP001230426">
    <property type="component" value="Unassembled WGS sequence"/>
</dbReference>
<evidence type="ECO:0000313" key="2">
    <source>
        <dbReference type="EMBL" id="MDP9865052.1"/>
    </source>
</evidence>
<protein>
    <submittedName>
        <fullName evidence="2">Uncharacterized protein</fullName>
    </submittedName>
</protein>
<accession>A0ABT9R729</accession>
<feature type="region of interest" description="Disordered" evidence="1">
    <location>
        <begin position="1"/>
        <end position="40"/>
    </location>
</feature>
<evidence type="ECO:0000256" key="1">
    <source>
        <dbReference type="SAM" id="MobiDB-lite"/>
    </source>
</evidence>
<comment type="caution">
    <text evidence="2">The sequence shown here is derived from an EMBL/GenBank/DDBJ whole genome shotgun (WGS) entry which is preliminary data.</text>
</comment>
<reference evidence="2 3" key="1">
    <citation type="submission" date="2023-07" db="EMBL/GenBank/DDBJ databases">
        <title>Sequencing the genomes of 1000 actinobacteria strains.</title>
        <authorList>
            <person name="Klenk H.-P."/>
        </authorList>
    </citation>
    <scope>NUCLEOTIDE SEQUENCE [LARGE SCALE GENOMIC DNA]</scope>
    <source>
        <strain evidence="2 3">DSM 44109</strain>
    </source>
</reference>
<dbReference type="EMBL" id="JAUSRB010000002">
    <property type="protein sequence ID" value="MDP9865052.1"/>
    <property type="molecule type" value="Genomic_DNA"/>
</dbReference>
<gene>
    <name evidence="2" type="ORF">J2S55_004318</name>
</gene>
<proteinExistence type="predicted"/>